<keyword evidence="2" id="KW-1185">Reference proteome</keyword>
<organism evidence="1 2">
    <name type="scientific">Botrytis galanthina</name>
    <dbReference type="NCBI Taxonomy" id="278940"/>
    <lineage>
        <taxon>Eukaryota</taxon>
        <taxon>Fungi</taxon>
        <taxon>Dikarya</taxon>
        <taxon>Ascomycota</taxon>
        <taxon>Pezizomycotina</taxon>
        <taxon>Leotiomycetes</taxon>
        <taxon>Helotiales</taxon>
        <taxon>Sclerotiniaceae</taxon>
        <taxon>Botrytis</taxon>
    </lineage>
</organism>
<accession>A0A4S8RKX6</accession>
<dbReference type="EMBL" id="PQXL01000007">
    <property type="protein sequence ID" value="THV55479.1"/>
    <property type="molecule type" value="Genomic_DNA"/>
</dbReference>
<comment type="caution">
    <text evidence="1">The sequence shown here is derived from an EMBL/GenBank/DDBJ whole genome shotgun (WGS) entry which is preliminary data.</text>
</comment>
<gene>
    <name evidence="1" type="ORF">BGAL_0007g00070</name>
</gene>
<evidence type="ECO:0000313" key="1">
    <source>
        <dbReference type="EMBL" id="THV55479.1"/>
    </source>
</evidence>
<protein>
    <submittedName>
        <fullName evidence="1">Uncharacterized protein</fullName>
    </submittedName>
</protein>
<dbReference type="AlphaFoldDB" id="A0A4S8RKX6"/>
<evidence type="ECO:0000313" key="2">
    <source>
        <dbReference type="Proteomes" id="UP000308671"/>
    </source>
</evidence>
<dbReference type="OrthoDB" id="3447241at2759"/>
<proteinExistence type="predicted"/>
<dbReference type="Proteomes" id="UP000308671">
    <property type="component" value="Unassembled WGS sequence"/>
</dbReference>
<sequence length="67" mass="7890">MPLFWSKGIGGRRFGANITADRHGVRKPVWLQSTFTTRLVISNEKRYHEFLWETIQGWNGRQILSLM</sequence>
<reference evidence="1 2" key="1">
    <citation type="submission" date="2017-12" db="EMBL/GenBank/DDBJ databases">
        <title>Comparative genomics of Botrytis spp.</title>
        <authorList>
            <person name="Valero-Jimenez C.A."/>
            <person name="Tapia P."/>
            <person name="Veloso J."/>
            <person name="Silva-Moreno E."/>
            <person name="Staats M."/>
            <person name="Valdes J.H."/>
            <person name="Van Kan J.A.L."/>
        </authorList>
    </citation>
    <scope>NUCLEOTIDE SEQUENCE [LARGE SCALE GENOMIC DNA]</scope>
    <source>
        <strain evidence="1 2">MUCL435</strain>
    </source>
</reference>
<name>A0A4S8RKX6_9HELO</name>